<proteinExistence type="predicted"/>
<reference evidence="2 3" key="2">
    <citation type="submission" date="2017-10" db="EMBL/GenBank/DDBJ databases">
        <title>Extensive intraspecific genome diversity in a model arbuscular mycorrhizal fungus.</title>
        <authorList>
            <person name="Chen E.C.H."/>
            <person name="Morin E."/>
            <person name="Baudet D."/>
            <person name="Noel J."/>
            <person name="Ndikumana S."/>
            <person name="Charron P."/>
            <person name="St-Onge C."/>
            <person name="Giorgi J."/>
            <person name="Grigoriev I.V."/>
            <person name="Roux C."/>
            <person name="Martin F.M."/>
            <person name="Corradi N."/>
        </authorList>
    </citation>
    <scope>NUCLEOTIDE SEQUENCE [LARGE SCALE GENOMIC DNA]</scope>
    <source>
        <strain evidence="2 3">C2</strain>
    </source>
</reference>
<gene>
    <name evidence="2" type="ORF">RhiirC2_772464</name>
</gene>
<evidence type="ECO:0000313" key="2">
    <source>
        <dbReference type="EMBL" id="PKK76494.1"/>
    </source>
</evidence>
<evidence type="ECO:0000256" key="1">
    <source>
        <dbReference type="SAM" id="MobiDB-lite"/>
    </source>
</evidence>
<dbReference type="AlphaFoldDB" id="A0A2N1NRM5"/>
<protein>
    <submittedName>
        <fullName evidence="2">Uncharacterized protein</fullName>
    </submittedName>
</protein>
<reference evidence="2 3" key="1">
    <citation type="submission" date="2016-04" db="EMBL/GenBank/DDBJ databases">
        <title>Genome analyses suggest a sexual origin of heterokaryosis in a supposedly ancient asexual fungus.</title>
        <authorList>
            <person name="Ropars J."/>
            <person name="Sedzielewska K."/>
            <person name="Noel J."/>
            <person name="Charron P."/>
            <person name="Farinelli L."/>
            <person name="Marton T."/>
            <person name="Kruger M."/>
            <person name="Pelin A."/>
            <person name="Brachmann A."/>
            <person name="Corradi N."/>
        </authorList>
    </citation>
    <scope>NUCLEOTIDE SEQUENCE [LARGE SCALE GENOMIC DNA]</scope>
    <source>
        <strain evidence="2 3">C2</strain>
    </source>
</reference>
<evidence type="ECO:0000313" key="3">
    <source>
        <dbReference type="Proteomes" id="UP000233469"/>
    </source>
</evidence>
<comment type="caution">
    <text evidence="2">The sequence shown here is derived from an EMBL/GenBank/DDBJ whole genome shotgun (WGS) entry which is preliminary data.</text>
</comment>
<organism evidence="2 3">
    <name type="scientific">Rhizophagus irregularis</name>
    <dbReference type="NCBI Taxonomy" id="588596"/>
    <lineage>
        <taxon>Eukaryota</taxon>
        <taxon>Fungi</taxon>
        <taxon>Fungi incertae sedis</taxon>
        <taxon>Mucoromycota</taxon>
        <taxon>Glomeromycotina</taxon>
        <taxon>Glomeromycetes</taxon>
        <taxon>Glomerales</taxon>
        <taxon>Glomeraceae</taxon>
        <taxon>Rhizophagus</taxon>
    </lineage>
</organism>
<feature type="region of interest" description="Disordered" evidence="1">
    <location>
        <begin position="33"/>
        <end position="61"/>
    </location>
</feature>
<sequence length="108" mass="11908">MGKALTEVIFANCNNFKGAYITDEVEEILSRTVPEDKRKLDNSDSGNENTPLKRHRSSTSTISSITSTSSITSMIKMCISNGLLFSFVENKETKALFNFIAPGLKLPD</sequence>
<name>A0A2N1NRM5_9GLOM</name>
<dbReference type="EMBL" id="LLXL01000182">
    <property type="protein sequence ID" value="PKK76494.1"/>
    <property type="molecule type" value="Genomic_DNA"/>
</dbReference>
<feature type="compositionally biased region" description="Basic and acidic residues" evidence="1">
    <location>
        <begin position="33"/>
        <end position="42"/>
    </location>
</feature>
<dbReference type="Proteomes" id="UP000233469">
    <property type="component" value="Unassembled WGS sequence"/>
</dbReference>
<accession>A0A2N1NRM5</accession>